<organism evidence="1 2">
    <name type="scientific">Brevundimonas intermedia</name>
    <dbReference type="NCBI Taxonomy" id="74315"/>
    <lineage>
        <taxon>Bacteria</taxon>
        <taxon>Pseudomonadati</taxon>
        <taxon>Pseudomonadota</taxon>
        <taxon>Alphaproteobacteria</taxon>
        <taxon>Caulobacterales</taxon>
        <taxon>Caulobacteraceae</taxon>
        <taxon>Brevundimonas</taxon>
    </lineage>
</organism>
<dbReference type="EMBL" id="BSFD01000001">
    <property type="protein sequence ID" value="GLK47238.1"/>
    <property type="molecule type" value="Genomic_DNA"/>
</dbReference>
<reference evidence="1" key="1">
    <citation type="journal article" date="2014" name="Int. J. Syst. Evol. Microbiol.">
        <title>Complete genome of a new Firmicutes species belonging to the dominant human colonic microbiota ('Ruminococcus bicirculans') reveals two chromosomes and a selective capacity to utilize plant glucans.</title>
        <authorList>
            <consortium name="NISC Comparative Sequencing Program"/>
            <person name="Wegmann U."/>
            <person name="Louis P."/>
            <person name="Goesmann A."/>
            <person name="Henrissat B."/>
            <person name="Duncan S.H."/>
            <person name="Flint H.J."/>
        </authorList>
    </citation>
    <scope>NUCLEOTIDE SEQUENCE</scope>
    <source>
        <strain evidence="1">VKM B-1499</strain>
    </source>
</reference>
<dbReference type="RefSeq" id="WP_271163623.1">
    <property type="nucleotide sequence ID" value="NZ_BSFD01000001.1"/>
</dbReference>
<dbReference type="Proteomes" id="UP001143509">
    <property type="component" value="Unassembled WGS sequence"/>
</dbReference>
<reference evidence="1" key="2">
    <citation type="submission" date="2023-01" db="EMBL/GenBank/DDBJ databases">
        <authorList>
            <person name="Sun Q."/>
            <person name="Evtushenko L."/>
        </authorList>
    </citation>
    <scope>NUCLEOTIDE SEQUENCE</scope>
    <source>
        <strain evidence="1">VKM B-1499</strain>
    </source>
</reference>
<protein>
    <submittedName>
        <fullName evidence="1">Uncharacterized protein</fullName>
    </submittedName>
</protein>
<sequence length="106" mass="11612">MDEISRIVERAGRSRRTGFDRPIVESYEQAAAIARDLAERLASLPWSDKALLISDVRMLETALKRRADTLRAGMSETSAEIIRLNRGTGAAGAYAAGGRLGARRRP</sequence>
<comment type="caution">
    <text evidence="1">The sequence shown here is derived from an EMBL/GenBank/DDBJ whole genome shotgun (WGS) entry which is preliminary data.</text>
</comment>
<accession>A0ABQ5T4A8</accession>
<keyword evidence="2" id="KW-1185">Reference proteome</keyword>
<name>A0ABQ5T4A8_9CAUL</name>
<gene>
    <name evidence="1" type="ORF">GCM10017620_02110</name>
</gene>
<evidence type="ECO:0000313" key="1">
    <source>
        <dbReference type="EMBL" id="GLK47238.1"/>
    </source>
</evidence>
<proteinExistence type="predicted"/>
<evidence type="ECO:0000313" key="2">
    <source>
        <dbReference type="Proteomes" id="UP001143509"/>
    </source>
</evidence>